<proteinExistence type="predicted"/>
<comment type="caution">
    <text evidence="1">The sequence shown here is derived from an EMBL/GenBank/DDBJ whole genome shotgun (WGS) entry which is preliminary data.</text>
</comment>
<keyword evidence="2" id="KW-1185">Reference proteome</keyword>
<accession>A0A7J9DFH1</accession>
<gene>
    <name evidence="1" type="ORF">Gotri_022349</name>
</gene>
<feature type="non-terminal residue" evidence="1">
    <location>
        <position position="1"/>
    </location>
</feature>
<dbReference type="AlphaFoldDB" id="A0A7J9DFH1"/>
<feature type="non-terminal residue" evidence="1">
    <location>
        <position position="20"/>
    </location>
</feature>
<name>A0A7J9DFH1_9ROSI</name>
<dbReference type="EMBL" id="JABEZW010000002">
    <property type="protein sequence ID" value="MBA0759463.1"/>
    <property type="molecule type" value="Genomic_DNA"/>
</dbReference>
<protein>
    <submittedName>
        <fullName evidence="1">Uncharacterized protein</fullName>
    </submittedName>
</protein>
<evidence type="ECO:0000313" key="2">
    <source>
        <dbReference type="Proteomes" id="UP000593568"/>
    </source>
</evidence>
<dbReference type="Proteomes" id="UP000593568">
    <property type="component" value="Unassembled WGS sequence"/>
</dbReference>
<sequence>VSPPWLVSHNITIASRLLIK</sequence>
<evidence type="ECO:0000313" key="1">
    <source>
        <dbReference type="EMBL" id="MBA0759463.1"/>
    </source>
</evidence>
<organism evidence="1 2">
    <name type="scientific">Gossypium trilobum</name>
    <dbReference type="NCBI Taxonomy" id="34281"/>
    <lineage>
        <taxon>Eukaryota</taxon>
        <taxon>Viridiplantae</taxon>
        <taxon>Streptophyta</taxon>
        <taxon>Embryophyta</taxon>
        <taxon>Tracheophyta</taxon>
        <taxon>Spermatophyta</taxon>
        <taxon>Magnoliopsida</taxon>
        <taxon>eudicotyledons</taxon>
        <taxon>Gunneridae</taxon>
        <taxon>Pentapetalae</taxon>
        <taxon>rosids</taxon>
        <taxon>malvids</taxon>
        <taxon>Malvales</taxon>
        <taxon>Malvaceae</taxon>
        <taxon>Malvoideae</taxon>
        <taxon>Gossypium</taxon>
    </lineage>
</organism>
<reference evidence="1 2" key="1">
    <citation type="journal article" date="2019" name="Genome Biol. Evol.">
        <title>Insights into the evolution of the New World diploid cottons (Gossypium, subgenus Houzingenia) based on genome sequencing.</title>
        <authorList>
            <person name="Grover C.E."/>
            <person name="Arick M.A. 2nd"/>
            <person name="Thrash A."/>
            <person name="Conover J.L."/>
            <person name="Sanders W.S."/>
            <person name="Peterson D.G."/>
            <person name="Frelichowski J.E."/>
            <person name="Scheffler J.A."/>
            <person name="Scheffler B.E."/>
            <person name="Wendel J.F."/>
        </authorList>
    </citation>
    <scope>NUCLEOTIDE SEQUENCE [LARGE SCALE GENOMIC DNA]</scope>
    <source>
        <strain evidence="1">8</strain>
        <tissue evidence="1">Leaf</tissue>
    </source>
</reference>